<proteinExistence type="predicted"/>
<dbReference type="Gene3D" id="1.10.260.40">
    <property type="entry name" value="lambda repressor-like DNA-binding domains"/>
    <property type="match status" value="1"/>
</dbReference>
<evidence type="ECO:0000313" key="4">
    <source>
        <dbReference type="EMBL" id="BBZ09906.1"/>
    </source>
</evidence>
<organism evidence="4 5">
    <name type="scientific">Mycobacterium branderi</name>
    <dbReference type="NCBI Taxonomy" id="43348"/>
    <lineage>
        <taxon>Bacteria</taxon>
        <taxon>Bacillati</taxon>
        <taxon>Actinomycetota</taxon>
        <taxon>Actinomycetes</taxon>
        <taxon>Mycobacteriales</taxon>
        <taxon>Mycobacteriaceae</taxon>
        <taxon>Mycobacterium</taxon>
    </lineage>
</organism>
<sequence>MFLNVSLTMGGMTGAEWKRVGAHIVQRRIELGMKTTKSLAERTGLTPRMLGDIENARRTNYSAGTIAQIELALKWRPGSITDILAGGEPSPVEELEAAPGRRYGFRARSELAGGPDLATVEQLLRTAVAFADLVERLHDAELSARWKQLDQAITKTAVEQLSDTGKQTQWLLDQLAQRMADLPPDCDRPGGAASPAGSSDDVESGLADRFRRWRAGIPHIEDRDEGT</sequence>
<dbReference type="InterPro" id="IPR010982">
    <property type="entry name" value="Lambda_DNA-bd_dom_sf"/>
</dbReference>
<evidence type="ECO:0000313" key="3">
    <source>
        <dbReference type="EMBL" id="BBZ09833.1"/>
    </source>
</evidence>
<dbReference type="EMBL" id="AP022606">
    <property type="protein sequence ID" value="BBZ09833.1"/>
    <property type="molecule type" value="Genomic_DNA"/>
</dbReference>
<name>A0ABM7KFV8_9MYCO</name>
<evidence type="ECO:0000313" key="5">
    <source>
        <dbReference type="Proteomes" id="UP000467379"/>
    </source>
</evidence>
<evidence type="ECO:0000256" key="1">
    <source>
        <dbReference type="SAM" id="MobiDB-lite"/>
    </source>
</evidence>
<gene>
    <name evidence="3" type="ORF">MBRA_00280</name>
    <name evidence="4" type="ORF">MBRA_01010</name>
</gene>
<dbReference type="EMBL" id="AP022606">
    <property type="protein sequence ID" value="BBZ09906.1"/>
    <property type="molecule type" value="Genomic_DNA"/>
</dbReference>
<dbReference type="PROSITE" id="PS50943">
    <property type="entry name" value="HTH_CROC1"/>
    <property type="match status" value="1"/>
</dbReference>
<dbReference type="InterPro" id="IPR001387">
    <property type="entry name" value="Cro/C1-type_HTH"/>
</dbReference>
<dbReference type="CDD" id="cd00093">
    <property type="entry name" value="HTH_XRE"/>
    <property type="match status" value="1"/>
</dbReference>
<dbReference type="Proteomes" id="UP000467379">
    <property type="component" value="Chromosome"/>
</dbReference>
<feature type="domain" description="HTH cro/C1-type" evidence="2">
    <location>
        <begin position="39"/>
        <end position="80"/>
    </location>
</feature>
<keyword evidence="5" id="KW-1185">Reference proteome</keyword>
<feature type="region of interest" description="Disordered" evidence="1">
    <location>
        <begin position="182"/>
        <end position="205"/>
    </location>
</feature>
<protein>
    <recommendedName>
        <fullName evidence="2">HTH cro/C1-type domain-containing protein</fullName>
    </recommendedName>
</protein>
<dbReference type="SUPFAM" id="SSF47413">
    <property type="entry name" value="lambda repressor-like DNA-binding domains"/>
    <property type="match status" value="1"/>
</dbReference>
<reference evidence="4" key="2">
    <citation type="submission" date="2020-02" db="EMBL/GenBank/DDBJ databases">
        <authorList>
            <person name="Matsumoto Y."/>
            <person name="Motooka D."/>
            <person name="Nakamura S."/>
        </authorList>
    </citation>
    <scope>NUCLEOTIDE SEQUENCE</scope>
    <source>
        <strain evidence="4">JCM 12687</strain>
    </source>
</reference>
<evidence type="ECO:0000259" key="2">
    <source>
        <dbReference type="PROSITE" id="PS50943"/>
    </source>
</evidence>
<reference evidence="4 5" key="1">
    <citation type="journal article" date="2019" name="Emerg. Microbes Infect.">
        <title>Comprehensive subspecies identification of 175 nontuberculous mycobacteria species based on 7547 genomic profiles.</title>
        <authorList>
            <person name="Matsumoto Y."/>
            <person name="Kinjo T."/>
            <person name="Motooka D."/>
            <person name="Nabeya D."/>
            <person name="Jung N."/>
            <person name="Uechi K."/>
            <person name="Horii T."/>
            <person name="Iida T."/>
            <person name="Fujita J."/>
            <person name="Nakamura S."/>
        </authorList>
    </citation>
    <scope>NUCLEOTIDE SEQUENCE [LARGE SCALE GENOMIC DNA]</scope>
    <source>
        <strain evidence="4 5">JCM 12687</strain>
    </source>
</reference>
<accession>A0ABM7KFV8</accession>